<dbReference type="Proteomes" id="UP001488805">
    <property type="component" value="Unassembled WGS sequence"/>
</dbReference>
<protein>
    <submittedName>
        <fullName evidence="1">Uncharacterized protein</fullName>
    </submittedName>
</protein>
<comment type="caution">
    <text evidence="1">The sequence shown here is derived from an EMBL/GenBank/DDBJ whole genome shotgun (WGS) entry which is preliminary data.</text>
</comment>
<organism evidence="1 2">
    <name type="scientific">Zoarces viviparus</name>
    <name type="common">Viviparous eelpout</name>
    <name type="synonym">Blennius viviparus</name>
    <dbReference type="NCBI Taxonomy" id="48416"/>
    <lineage>
        <taxon>Eukaryota</taxon>
        <taxon>Metazoa</taxon>
        <taxon>Chordata</taxon>
        <taxon>Craniata</taxon>
        <taxon>Vertebrata</taxon>
        <taxon>Euteleostomi</taxon>
        <taxon>Actinopterygii</taxon>
        <taxon>Neopterygii</taxon>
        <taxon>Teleostei</taxon>
        <taxon>Neoteleostei</taxon>
        <taxon>Acanthomorphata</taxon>
        <taxon>Eupercaria</taxon>
        <taxon>Perciformes</taxon>
        <taxon>Cottioidei</taxon>
        <taxon>Zoarcales</taxon>
        <taxon>Zoarcidae</taxon>
        <taxon>Zoarcinae</taxon>
        <taxon>Zoarces</taxon>
    </lineage>
</organism>
<evidence type="ECO:0000313" key="1">
    <source>
        <dbReference type="EMBL" id="KAK9540303.1"/>
    </source>
</evidence>
<proteinExistence type="predicted"/>
<reference evidence="1 2" key="1">
    <citation type="journal article" date="2024" name="Genome Biol. Evol.">
        <title>Chromosome-level genome assembly of the viviparous eelpout Zoarces viviparus.</title>
        <authorList>
            <person name="Fuhrmann N."/>
            <person name="Brasseur M.V."/>
            <person name="Bakowski C.E."/>
            <person name="Podsiadlowski L."/>
            <person name="Prost S."/>
            <person name="Krehenwinkel H."/>
            <person name="Mayer C."/>
        </authorList>
    </citation>
    <scope>NUCLEOTIDE SEQUENCE [LARGE SCALE GENOMIC DNA]</scope>
    <source>
        <strain evidence="1">NO-MEL_2022_Ind0_liver</strain>
    </source>
</reference>
<sequence length="109" mass="12189">MQIKKLYEGEECIHLCERQLLSTVDGDLHGRKFDSKQQTDPAVIDRLPASAFSSALWFWRFGKSAMKQGPPISSEPNIIRVAPAPMLLARWNAGSLRITGFPKNRPGPL</sequence>
<keyword evidence="2" id="KW-1185">Reference proteome</keyword>
<accession>A0AAW1G1R9</accession>
<gene>
    <name evidence="1" type="ORF">VZT92_002764</name>
</gene>
<dbReference type="AlphaFoldDB" id="A0AAW1G1R9"/>
<evidence type="ECO:0000313" key="2">
    <source>
        <dbReference type="Proteomes" id="UP001488805"/>
    </source>
</evidence>
<name>A0AAW1G1R9_ZOAVI</name>
<dbReference type="EMBL" id="JBCEZU010000013">
    <property type="protein sequence ID" value="KAK9540303.1"/>
    <property type="molecule type" value="Genomic_DNA"/>
</dbReference>